<keyword evidence="1" id="KW-1133">Transmembrane helix</keyword>
<dbReference type="EMBL" id="CAFE01000269">
    <property type="protein sequence ID" value="CCD40987.1"/>
    <property type="molecule type" value="Genomic_DNA"/>
</dbReference>
<keyword evidence="3" id="KW-1185">Reference proteome</keyword>
<dbReference type="HOGENOM" id="CLU_2272249_0_0_4"/>
<evidence type="ECO:0008006" key="4">
    <source>
        <dbReference type="Google" id="ProtNLM"/>
    </source>
</evidence>
<comment type="caution">
    <text evidence="2">The sequence shown here is derived from an EMBL/GenBank/DDBJ whole genome shotgun (WGS) entry which is preliminary data.</text>
</comment>
<protein>
    <recommendedName>
        <fullName evidence="4">Acyltransferase 3</fullName>
    </recommendedName>
</protein>
<dbReference type="Proteomes" id="UP000003511">
    <property type="component" value="Unassembled WGS sequence"/>
</dbReference>
<keyword evidence="1" id="KW-0812">Transmembrane</keyword>
<proteinExistence type="predicted"/>
<evidence type="ECO:0000256" key="1">
    <source>
        <dbReference type="SAM" id="Phobius"/>
    </source>
</evidence>
<organism evidence="2 3">
    <name type="scientific">Candidatus Paraburkholderia kirkii UZHbot1</name>
    <dbReference type="NCBI Taxonomy" id="1055526"/>
    <lineage>
        <taxon>Bacteria</taxon>
        <taxon>Pseudomonadati</taxon>
        <taxon>Pseudomonadota</taxon>
        <taxon>Betaproteobacteria</taxon>
        <taxon>Burkholderiales</taxon>
        <taxon>Burkholderiaceae</taxon>
        <taxon>Paraburkholderia</taxon>
    </lineage>
</organism>
<reference evidence="2 3" key="1">
    <citation type="submission" date="2011-09" db="EMBL/GenBank/DDBJ databases">
        <authorList>
            <person name="Carlier A."/>
        </authorList>
    </citation>
    <scope>NUCLEOTIDE SEQUENCE [LARGE SCALE GENOMIC DNA]</scope>
    <source>
        <strain evidence="2 3">UZHbot1</strain>
    </source>
</reference>
<reference evidence="2 3" key="2">
    <citation type="submission" date="2011-10" db="EMBL/GenBank/DDBJ databases">
        <title>Draft genome sequence of Candidatus Burkholderia kirkii.</title>
        <authorList>
            <person name="Carlier A.L."/>
            <person name="Eberl L."/>
        </authorList>
    </citation>
    <scope>NUCLEOTIDE SEQUENCE [LARGE SCALE GENOMIC DNA]</scope>
    <source>
        <strain evidence="2 3">UZHbot1</strain>
    </source>
</reference>
<dbReference type="AlphaFoldDB" id="G4MIK8"/>
<sequence>MIAVALFSFGMQAGVLSWLLSFAPLVYLGEISYSVYMTHDLVFQWAARFLSDQFFGYAPGQLWHVMAQCSLILMVIALSDMLYRCVERPCREWARRRLATRE</sequence>
<name>G4MIK8_9BURK</name>
<evidence type="ECO:0000313" key="2">
    <source>
        <dbReference type="EMBL" id="CCD40987.1"/>
    </source>
</evidence>
<keyword evidence="1" id="KW-0472">Membrane</keyword>
<evidence type="ECO:0000313" key="3">
    <source>
        <dbReference type="Proteomes" id="UP000003511"/>
    </source>
</evidence>
<accession>G4MIK8</accession>
<dbReference type="BioCyc" id="CBUR1055526:G10QW-1742-MONOMER"/>
<feature type="transmembrane region" description="Helical" evidence="1">
    <location>
        <begin position="62"/>
        <end position="83"/>
    </location>
</feature>
<gene>
    <name evidence="2" type="ORF">BKIR_c84_3574</name>
</gene>